<feature type="compositionally biased region" description="Low complexity" evidence="1">
    <location>
        <begin position="1094"/>
        <end position="1116"/>
    </location>
</feature>
<dbReference type="AlphaFoldDB" id="A0AAJ7FUM3"/>
<feature type="region of interest" description="Disordered" evidence="1">
    <location>
        <begin position="607"/>
        <end position="631"/>
    </location>
</feature>
<dbReference type="PANTHER" id="PTHR47595:SF1">
    <property type="entry name" value="MYB_SANT-LIKE DNA-BINDING DOMAIN-CONTAINING PROTEIN"/>
    <property type="match status" value="1"/>
</dbReference>
<feature type="region of interest" description="Disordered" evidence="1">
    <location>
        <begin position="152"/>
        <end position="172"/>
    </location>
</feature>
<proteinExistence type="predicted"/>
<feature type="compositionally biased region" description="Polar residues" evidence="1">
    <location>
        <begin position="879"/>
        <end position="897"/>
    </location>
</feature>
<dbReference type="Gene3D" id="1.10.10.60">
    <property type="entry name" value="Homeodomain-like"/>
    <property type="match status" value="1"/>
</dbReference>
<feature type="domain" description="Myb/SANT-like DNA-binding" evidence="2">
    <location>
        <begin position="10"/>
        <end position="94"/>
    </location>
</feature>
<organism evidence="3 4">
    <name type="scientific">Cephus cinctus</name>
    <name type="common">Wheat stem sawfly</name>
    <dbReference type="NCBI Taxonomy" id="211228"/>
    <lineage>
        <taxon>Eukaryota</taxon>
        <taxon>Metazoa</taxon>
        <taxon>Ecdysozoa</taxon>
        <taxon>Arthropoda</taxon>
        <taxon>Hexapoda</taxon>
        <taxon>Insecta</taxon>
        <taxon>Pterygota</taxon>
        <taxon>Neoptera</taxon>
        <taxon>Endopterygota</taxon>
        <taxon>Hymenoptera</taxon>
        <taxon>Cephoidea</taxon>
        <taxon>Cephidae</taxon>
        <taxon>Cephus</taxon>
    </lineage>
</organism>
<dbReference type="InterPro" id="IPR044822">
    <property type="entry name" value="Myb_DNA-bind_4"/>
</dbReference>
<protein>
    <submittedName>
        <fullName evidence="4">Uncharacterized protein LOC107274478</fullName>
    </submittedName>
</protein>
<name>A0AAJ7FUM3_CEPCN</name>
<feature type="region of interest" description="Disordered" evidence="1">
    <location>
        <begin position="876"/>
        <end position="922"/>
    </location>
</feature>
<keyword evidence="3" id="KW-1185">Reference proteome</keyword>
<feature type="compositionally biased region" description="Basic and acidic residues" evidence="1">
    <location>
        <begin position="828"/>
        <end position="840"/>
    </location>
</feature>
<feature type="compositionally biased region" description="Pro residues" evidence="1">
    <location>
        <begin position="816"/>
        <end position="826"/>
    </location>
</feature>
<dbReference type="Pfam" id="PF13837">
    <property type="entry name" value="Myb_DNA-bind_4"/>
    <property type="match status" value="1"/>
</dbReference>
<dbReference type="Proteomes" id="UP000694920">
    <property type="component" value="Unplaced"/>
</dbReference>
<dbReference type="GeneID" id="107274478"/>
<dbReference type="KEGG" id="ccin:107274478"/>
<feature type="region of interest" description="Disordered" evidence="1">
    <location>
        <begin position="798"/>
        <end position="841"/>
    </location>
</feature>
<dbReference type="RefSeq" id="XP_015609136.1">
    <property type="nucleotide sequence ID" value="XM_015753650.2"/>
</dbReference>
<evidence type="ECO:0000313" key="3">
    <source>
        <dbReference type="Proteomes" id="UP000694920"/>
    </source>
</evidence>
<evidence type="ECO:0000256" key="1">
    <source>
        <dbReference type="SAM" id="MobiDB-lite"/>
    </source>
</evidence>
<gene>
    <name evidence="4" type="primary">LOC107274478</name>
</gene>
<sequence length="1127" mass="127399">MSDSSENLKYKWTPESTTLLVSVWTDKQVQKQLEYTTKPQLIWESVARYMRKKGYNVSGKQCRSRMKQVLVCYREAKRVGTRAGVEQYYESIDKVLKNKRLENININGLDTVDSSCSANIKSPPKDAKTNKNIQMKHKYRDPLDVPLRTEALSPSWEMPPNDEDYPDSPESNETVLARPYCAFSPIRDAATNTARRATPMTTKFRQNSMPLDESPIRETYRQNSLPNNRFSEVPYQNTVQNVQNQIIQENMQQNQALLSQNLLQAENHLLRQNLLQINPAFQQNLFHTVEQGVSLDQVSRPRSTMVRMHQNPQIENILRTQNQLQQSAPVDNRAMPQEPRKAAFRQNFMENYKQYRETIPSQHYDPNLNLATPMSPSYSPDLAPNLNDAFCQTPKTDKAYMLNETFERPSRLDRAFLDLPNADLTTLTNNATFNDDTLSIEFLQESPTPSENNNNLEKKKDFAMNTDTMPDAPFRKKKAQKLEQLMISALSSQSDVVNKILAAQNDMVSRFLDLDRDRQNRLENRLDHLLDVVHASVINKSPERDVADIPQLPADPRITSLVPPPKPGVVPPKLDLVPPKPCRVPCTMANTRIEMVNQKGFVTRPGVISPGPVAAPRSPNSPKKQGTIWSKLGPVSQSPFVRAQRELGLRVNMNFDAARTQSSAERRIAQQVSVAMDSKSLIRETATFLQMEKQLEERIEGARLQEKMSQELTARRRLFTQREPTTAMILTAAFLEAERENYLNDNYSTHNNNRYTRSQAERGYQYNGGIAQRRSDENLLAGQGESYERLRQLNTQEQQILEEPSDSSTPARPRLRPPSPVPPPKVHPLRERDSSDEEPRQTIQQLARLVMNSARWRNAAGTQDNRFGNRLAATRVPSAPSNLRGPNQQFNAQSEGGNQIHPGQPTGNIPPPPKPPLRDRYSYPAGDTKFSKMLPGDGGRFSLYEKPPAANNLNALPPMGFISRNPGDPIFNSLNSEGDIQKNDYLGKMGFVKHASGSAATSEQPDIRFQDNRNSMDDDEALRCLQQLYAERIYSRNNDAHPPFMTNNGNAIMARNRDLIEQYVHELLPNKQFKDTDSENDEEFLDTTGSMPPTSSSRRGSITSTGTAGSAATGKSGKSDAPHCVIS</sequence>
<dbReference type="PANTHER" id="PTHR47595">
    <property type="entry name" value="HEAT SHOCK 70 KDA PROTEIN 14"/>
    <property type="match status" value="1"/>
</dbReference>
<feature type="compositionally biased region" description="Polar residues" evidence="1">
    <location>
        <begin position="618"/>
        <end position="628"/>
    </location>
</feature>
<reference evidence="4" key="1">
    <citation type="submission" date="2025-08" db="UniProtKB">
        <authorList>
            <consortium name="RefSeq"/>
        </authorList>
    </citation>
    <scope>IDENTIFICATION</scope>
</reference>
<evidence type="ECO:0000259" key="2">
    <source>
        <dbReference type="Pfam" id="PF13837"/>
    </source>
</evidence>
<accession>A0AAJ7FUM3</accession>
<feature type="region of interest" description="Disordered" evidence="1">
    <location>
        <begin position="1071"/>
        <end position="1127"/>
    </location>
</feature>
<evidence type="ECO:0000313" key="4">
    <source>
        <dbReference type="RefSeq" id="XP_015609136.1"/>
    </source>
</evidence>